<proteinExistence type="inferred from homology"/>
<name>A0A4R8G6Z8_9GAMM</name>
<evidence type="ECO:0000256" key="6">
    <source>
        <dbReference type="PIRSR" id="PIRSR028757-1"/>
    </source>
</evidence>
<feature type="domain" description="LD-carboxypeptidase N-terminal" evidence="7">
    <location>
        <begin position="16"/>
        <end position="129"/>
    </location>
</feature>
<dbReference type="PANTHER" id="PTHR30237:SF2">
    <property type="entry name" value="MUREIN TETRAPEPTIDE CARBOXYPEPTIDASE"/>
    <property type="match status" value="1"/>
</dbReference>
<evidence type="ECO:0000256" key="2">
    <source>
        <dbReference type="ARBA" id="ARBA00022645"/>
    </source>
</evidence>
<accession>A0A4R8G6Z8</accession>
<dbReference type="CDD" id="cd07025">
    <property type="entry name" value="Peptidase_S66"/>
    <property type="match status" value="1"/>
</dbReference>
<dbReference type="GO" id="GO:0004180">
    <property type="term" value="F:carboxypeptidase activity"/>
    <property type="evidence" value="ECO:0007669"/>
    <property type="project" value="UniProtKB-KW"/>
</dbReference>
<evidence type="ECO:0000259" key="7">
    <source>
        <dbReference type="Pfam" id="PF02016"/>
    </source>
</evidence>
<evidence type="ECO:0000259" key="8">
    <source>
        <dbReference type="Pfam" id="PF17676"/>
    </source>
</evidence>
<feature type="active site" description="Nucleophile" evidence="6">
    <location>
        <position position="110"/>
    </location>
</feature>
<dbReference type="SUPFAM" id="SSF141986">
    <property type="entry name" value="LD-carboxypeptidase A C-terminal domain-like"/>
    <property type="match status" value="1"/>
</dbReference>
<dbReference type="InterPro" id="IPR027461">
    <property type="entry name" value="Carboxypeptidase_A_C_sf"/>
</dbReference>
<evidence type="ECO:0000256" key="5">
    <source>
        <dbReference type="ARBA" id="ARBA00022825"/>
    </source>
</evidence>
<evidence type="ECO:0000256" key="3">
    <source>
        <dbReference type="ARBA" id="ARBA00022670"/>
    </source>
</evidence>
<feature type="domain" description="LD-carboxypeptidase C-terminal" evidence="8">
    <location>
        <begin position="182"/>
        <end position="295"/>
    </location>
</feature>
<evidence type="ECO:0000256" key="1">
    <source>
        <dbReference type="ARBA" id="ARBA00010233"/>
    </source>
</evidence>
<dbReference type="Gene3D" id="3.40.50.10740">
    <property type="entry name" value="Class I glutamine amidotransferase-like"/>
    <property type="match status" value="1"/>
</dbReference>
<evidence type="ECO:0000256" key="4">
    <source>
        <dbReference type="ARBA" id="ARBA00022801"/>
    </source>
</evidence>
<evidence type="ECO:0000313" key="10">
    <source>
        <dbReference type="Proteomes" id="UP000294489"/>
    </source>
</evidence>
<comment type="caution">
    <text evidence="9">The sequence shown here is derived from an EMBL/GenBank/DDBJ whole genome shotgun (WGS) entry which is preliminary data.</text>
</comment>
<dbReference type="GO" id="GO:0008236">
    <property type="term" value="F:serine-type peptidase activity"/>
    <property type="evidence" value="ECO:0007669"/>
    <property type="project" value="UniProtKB-KW"/>
</dbReference>
<dbReference type="InterPro" id="IPR040921">
    <property type="entry name" value="Peptidase_S66C"/>
</dbReference>
<dbReference type="InterPro" id="IPR003507">
    <property type="entry name" value="S66_fam"/>
</dbReference>
<dbReference type="InterPro" id="IPR029062">
    <property type="entry name" value="Class_I_gatase-like"/>
</dbReference>
<dbReference type="AlphaFoldDB" id="A0A4R8G6Z8"/>
<dbReference type="PANTHER" id="PTHR30237">
    <property type="entry name" value="MURAMOYLTETRAPEPTIDE CARBOXYPEPTIDASE"/>
    <property type="match status" value="1"/>
</dbReference>
<comment type="similarity">
    <text evidence="1">Belongs to the peptidase S66 family.</text>
</comment>
<dbReference type="InterPro" id="IPR040449">
    <property type="entry name" value="Peptidase_S66_N"/>
</dbReference>
<feature type="active site" description="Charge relay system" evidence="6">
    <location>
        <position position="281"/>
    </location>
</feature>
<dbReference type="Proteomes" id="UP000294489">
    <property type="component" value="Unassembled WGS sequence"/>
</dbReference>
<dbReference type="InterPro" id="IPR027478">
    <property type="entry name" value="LdcA_N"/>
</dbReference>
<feature type="active site" description="Charge relay system" evidence="6">
    <location>
        <position position="214"/>
    </location>
</feature>
<gene>
    <name evidence="9" type="ORF">DFO67_102339</name>
</gene>
<organism evidence="9 10">
    <name type="scientific">Modicisalibacter xianhensis</name>
    <dbReference type="NCBI Taxonomy" id="442341"/>
    <lineage>
        <taxon>Bacteria</taxon>
        <taxon>Pseudomonadati</taxon>
        <taxon>Pseudomonadota</taxon>
        <taxon>Gammaproteobacteria</taxon>
        <taxon>Oceanospirillales</taxon>
        <taxon>Halomonadaceae</taxon>
        <taxon>Modicisalibacter</taxon>
    </lineage>
</organism>
<dbReference type="Gene3D" id="3.50.30.60">
    <property type="entry name" value="LD-carboxypeptidase A C-terminal domain-like"/>
    <property type="match status" value="1"/>
</dbReference>
<protein>
    <submittedName>
        <fullName evidence="9">Murein tetrapeptidase LD-carboxypeptidase</fullName>
    </submittedName>
</protein>
<keyword evidence="3" id="KW-0645">Protease</keyword>
<dbReference type="Pfam" id="PF02016">
    <property type="entry name" value="Peptidase_S66"/>
    <property type="match status" value="1"/>
</dbReference>
<keyword evidence="4" id="KW-0378">Hydrolase</keyword>
<dbReference type="SUPFAM" id="SSF52317">
    <property type="entry name" value="Class I glutamine amidotransferase-like"/>
    <property type="match status" value="1"/>
</dbReference>
<dbReference type="EMBL" id="SOEC01000002">
    <property type="protein sequence ID" value="TDX32386.1"/>
    <property type="molecule type" value="Genomic_DNA"/>
</dbReference>
<reference evidence="9 10" key="1">
    <citation type="submission" date="2019-03" db="EMBL/GenBank/DDBJ databases">
        <title>Freshwater and sediment microbial communities from various areas in North America, analyzing microbe dynamics in response to fracking.</title>
        <authorList>
            <person name="Lamendella R."/>
        </authorList>
    </citation>
    <scope>NUCLEOTIDE SEQUENCE [LARGE SCALE GENOMIC DNA]</scope>
    <source>
        <strain evidence="9 10">6_TX</strain>
    </source>
</reference>
<keyword evidence="5" id="KW-0720">Serine protease</keyword>
<dbReference type="Pfam" id="PF17676">
    <property type="entry name" value="Peptidase_S66C"/>
    <property type="match status" value="1"/>
</dbReference>
<sequence>MANVMDQIETRMPLSVSVVAPASHTNPQLVDEAVLALETLGIKAHVPSTLQVPRRYLAGSIQHRLDLLHAAYDDARTEAIWAVRGGYGCAQLVEHIEWARLPAKPLIGYSDITVLLDQCYRHGLPAIHGPVIKDALRLGHDAGESRTTTRRQLLEVTDLLAGATPRQFSLRRYDNTSPGIIEGPVVGGNLMTLACVAGTPCRFVAPPGALVILEDVGEPYYRLERALWQLVHSGALDQAGALCLGTFEGCTSYGEQSLADIVADVTSPLNLPLFTDLPVGHGLINRPWQYGKRGRIVGNTLVFS</sequence>
<dbReference type="GO" id="GO:0006508">
    <property type="term" value="P:proteolysis"/>
    <property type="evidence" value="ECO:0007669"/>
    <property type="project" value="UniProtKB-KW"/>
</dbReference>
<dbReference type="PIRSF" id="PIRSF028757">
    <property type="entry name" value="LD-carboxypeptidase"/>
    <property type="match status" value="1"/>
</dbReference>
<evidence type="ECO:0000313" key="9">
    <source>
        <dbReference type="EMBL" id="TDX32386.1"/>
    </source>
</evidence>
<keyword evidence="2 9" id="KW-0121">Carboxypeptidase</keyword>
<dbReference type="OrthoDB" id="9807329at2"/>